<dbReference type="OrthoDB" id="1104827at2759"/>
<feature type="compositionally biased region" description="Acidic residues" evidence="4">
    <location>
        <begin position="1132"/>
        <end position="1168"/>
    </location>
</feature>
<dbReference type="GO" id="GO:0005522">
    <property type="term" value="F:profilin binding"/>
    <property type="evidence" value="ECO:0007669"/>
    <property type="project" value="TreeGrafter"/>
</dbReference>
<dbReference type="GO" id="GO:0031267">
    <property type="term" value="F:small GTPase binding"/>
    <property type="evidence" value="ECO:0007669"/>
    <property type="project" value="InterPro"/>
</dbReference>
<evidence type="ECO:0000256" key="2">
    <source>
        <dbReference type="ARBA" id="ARBA00023054"/>
    </source>
</evidence>
<feature type="compositionally biased region" description="Basic and acidic residues" evidence="4">
    <location>
        <begin position="983"/>
        <end position="996"/>
    </location>
</feature>
<keyword evidence="8" id="KW-1185">Reference proteome</keyword>
<feature type="compositionally biased region" description="Acidic residues" evidence="4">
    <location>
        <begin position="868"/>
        <end position="886"/>
    </location>
</feature>
<dbReference type="SUPFAM" id="SSF101447">
    <property type="entry name" value="Formin homology 2 domain (FH2 domain)"/>
    <property type="match status" value="1"/>
</dbReference>
<evidence type="ECO:0000256" key="1">
    <source>
        <dbReference type="ARBA" id="ARBA00008214"/>
    </source>
</evidence>
<reference evidence="7 8" key="1">
    <citation type="submission" date="2015-12" db="EMBL/GenBank/DDBJ databases">
        <title>Dictyostelia acquired genes for synthesis and detection of signals that induce cell-type specialization by lateral gene transfer from prokaryotes.</title>
        <authorList>
            <person name="Gloeckner G."/>
            <person name="Schaap P."/>
        </authorList>
    </citation>
    <scope>NUCLEOTIDE SEQUENCE [LARGE SCALE GENOMIC DNA]</scope>
    <source>
        <strain evidence="7 8">TK</strain>
    </source>
</reference>
<sequence length="1174" mass="133006">MVKLFGKTKKKDDSPNAIDQEFQSVLDEIGVPESEKKQLMATTDINRKQQLIQSYQSKLISKKDFSQSKKKKKNAVSFSPQYFFDGLKADPNKDLLTSLRVRLGNQPLKWLKEFISIKGVDLLISVLQSNEIKAVKGQDEFYKLAQCLHSLKLIMNTKVGLESVIKVPNSIRTISLALDTPHVKTKIMVSELLSALCVLHQKGHDLVLDGMDNYREVKREKKPFIHLIQGLKNPPLQAVTFALINTLISSSNNVEQRVRVRNQFKKIGLQKIIEELEPEYLNNPDLATQRDLYEQESRWDDQEQIENARGDISDDNPDSLFRMLKDRTNSGPLNASFVSILKLLLRQVSDEDTTDEQNLSSYLFFEKILTKITETGEIPTGDTFSFGSGTLDIDHVSGEKAVLIQKEIEDLKKQKKKDQEMIHEKDILLSKLARRLKKIEDAIKSGKSAKEILADNELDEFSGIGTSPSTMLLAANSKNTSPLGITKSISSTSISNKMDFARAKAPTGQSDFLSGLNMDDSSNQQSADILPVGAAGGPPPPPPPPGMKAPATPERCSHPPSVKMKSYQWSRYRTRNIQNTFWTKVDHKKYQECLPYNQIESLFAAAIIEKKEKEVKKGMEVTLIDPKRAQNIGILLSRFKNFTTDQIYDAILNLDEKILDLETINQLVKYIPSKEEIDTINQFKELQLSKPDEERLKMGKPETFIDKISSIPRLSQRIQALHFKLNFPEKLYHAKPDIRKFNEAMGELQNNNLFSVLEIILSLGNFINYGTNRGNASGFTIDSINKLADTKSNVREKYNLVHYIIELLESTQPELLTFADEIPNVIEAATLSFSQSHNEIRLLRAGIIKLEKEIFGSKKPEEKKEEKPVEDEAQEKENDQGEEEEENKFKNSLKKKSNASEEQSSNDIPPLDDTDPFRIHLSEFLLASKTELLDAENLVAETEAIYQKIAKFFGEDPSKIPQEEFLAIFKRFADTFQLSKKDLEREKSLAERAEKRKEKKSALKGASQAIGNAKNELKNTIKKRFSSSTESSPKNSDKTTPSTNSSMDDEDQETIRSYMKSLKEEGSPSTGDASSEGEGMMDDVLNLIRDGDFRTIRRNRMMKSKPKPKPVLVDLNTPSSTYSSISSIYDAEPLEMDSEDDEEVEDEEEEDQESDELDSEYSNEEQNDELQIKN</sequence>
<feature type="compositionally biased region" description="Pro residues" evidence="4">
    <location>
        <begin position="537"/>
        <end position="547"/>
    </location>
</feature>
<evidence type="ECO:0000259" key="5">
    <source>
        <dbReference type="PROSITE" id="PS51232"/>
    </source>
</evidence>
<dbReference type="OMA" id="TPERCSR"/>
<dbReference type="STRING" id="361077.A0A151ZIW1"/>
<feature type="region of interest" description="Disordered" evidence="4">
    <location>
        <begin position="859"/>
        <end position="913"/>
    </location>
</feature>
<evidence type="ECO:0000256" key="4">
    <source>
        <dbReference type="SAM" id="MobiDB-lite"/>
    </source>
</evidence>
<dbReference type="InterPro" id="IPR051425">
    <property type="entry name" value="Formin_Homology"/>
</dbReference>
<dbReference type="InterPro" id="IPR015425">
    <property type="entry name" value="FH2_Formin"/>
</dbReference>
<dbReference type="InterPro" id="IPR010473">
    <property type="entry name" value="GTPase-bd"/>
</dbReference>
<proteinExistence type="inferred from homology"/>
<dbReference type="PANTHER" id="PTHR45725:SF1">
    <property type="entry name" value="DISHEVELLED ASSOCIATED ACTIVATOR OF MORPHOGENESIS, ISOFORM D"/>
    <property type="match status" value="1"/>
</dbReference>
<accession>A0A151ZIW1</accession>
<dbReference type="Gene3D" id="1.20.58.2220">
    <property type="entry name" value="Formin, FH2 domain"/>
    <property type="match status" value="1"/>
</dbReference>
<evidence type="ECO:0000259" key="6">
    <source>
        <dbReference type="PROSITE" id="PS51444"/>
    </source>
</evidence>
<evidence type="ECO:0000313" key="8">
    <source>
        <dbReference type="Proteomes" id="UP000076078"/>
    </source>
</evidence>
<dbReference type="Proteomes" id="UP000076078">
    <property type="component" value="Unassembled WGS sequence"/>
</dbReference>
<dbReference type="Pfam" id="PF06367">
    <property type="entry name" value="Drf_FH3"/>
    <property type="match status" value="1"/>
</dbReference>
<keyword evidence="3" id="KW-0009">Actin-binding</keyword>
<dbReference type="GO" id="GO:0070060">
    <property type="term" value="P:'de novo' actin filament nucleation"/>
    <property type="evidence" value="ECO:0007669"/>
    <property type="project" value="TreeGrafter"/>
</dbReference>
<dbReference type="InterPro" id="IPR010472">
    <property type="entry name" value="FH3_dom"/>
</dbReference>
<dbReference type="PANTHER" id="PTHR45725">
    <property type="entry name" value="FORMIN HOMOLOGY 2 FAMILY MEMBER"/>
    <property type="match status" value="1"/>
</dbReference>
<dbReference type="GO" id="GO:0051015">
    <property type="term" value="F:actin filament binding"/>
    <property type="evidence" value="ECO:0007669"/>
    <property type="project" value="TreeGrafter"/>
</dbReference>
<feature type="domain" description="GBD/FH3" evidence="5">
    <location>
        <begin position="10"/>
        <end position="380"/>
    </location>
</feature>
<evidence type="ECO:0000256" key="3">
    <source>
        <dbReference type="ARBA" id="ARBA00023203"/>
    </source>
</evidence>
<feature type="region of interest" description="Disordered" evidence="4">
    <location>
        <begin position="983"/>
        <end position="1174"/>
    </location>
</feature>
<feature type="region of interest" description="Disordered" evidence="4">
    <location>
        <begin position="511"/>
        <end position="562"/>
    </location>
</feature>
<feature type="compositionally biased region" description="Low complexity" evidence="4">
    <location>
        <begin position="1119"/>
        <end position="1129"/>
    </location>
</feature>
<dbReference type="InterPro" id="IPR042201">
    <property type="entry name" value="FH2_Formin_sf"/>
</dbReference>
<dbReference type="SMART" id="SM01139">
    <property type="entry name" value="Drf_FH3"/>
    <property type="match status" value="1"/>
</dbReference>
<dbReference type="PROSITE" id="PS51444">
    <property type="entry name" value="FH2"/>
    <property type="match status" value="1"/>
</dbReference>
<dbReference type="Pfam" id="PF06371">
    <property type="entry name" value="Drf_GBD"/>
    <property type="match status" value="1"/>
</dbReference>
<feature type="compositionally biased region" description="Basic residues" evidence="4">
    <location>
        <begin position="1096"/>
        <end position="1108"/>
    </location>
</feature>
<dbReference type="AlphaFoldDB" id="A0A151ZIW1"/>
<dbReference type="EMBL" id="LODT01000025">
    <property type="protein sequence ID" value="KYQ93845.1"/>
    <property type="molecule type" value="Genomic_DNA"/>
</dbReference>
<feature type="compositionally biased region" description="Polar residues" evidence="4">
    <location>
        <begin position="1026"/>
        <end position="1046"/>
    </location>
</feature>
<name>A0A151ZIW1_TIELA</name>
<feature type="domain" description="FH2" evidence="6">
    <location>
        <begin position="554"/>
        <end position="1002"/>
    </location>
</feature>
<comment type="caution">
    <text evidence="7">The sequence shown here is derived from an EMBL/GenBank/DDBJ whole genome shotgun (WGS) entry which is preliminary data.</text>
</comment>
<dbReference type="Gene3D" id="1.25.10.10">
    <property type="entry name" value="Leucine-rich Repeat Variant"/>
    <property type="match status" value="1"/>
</dbReference>
<gene>
    <name evidence="7" type="ORF">DLAC_05244</name>
</gene>
<organism evidence="7 8">
    <name type="scientific">Tieghemostelium lacteum</name>
    <name type="common">Slime mold</name>
    <name type="synonym">Dictyostelium lacteum</name>
    <dbReference type="NCBI Taxonomy" id="361077"/>
    <lineage>
        <taxon>Eukaryota</taxon>
        <taxon>Amoebozoa</taxon>
        <taxon>Evosea</taxon>
        <taxon>Eumycetozoa</taxon>
        <taxon>Dictyostelia</taxon>
        <taxon>Dictyosteliales</taxon>
        <taxon>Raperosteliaceae</taxon>
        <taxon>Tieghemostelium</taxon>
    </lineage>
</organism>
<dbReference type="InterPro" id="IPR014768">
    <property type="entry name" value="GBD/FH3_dom"/>
</dbReference>
<protein>
    <submittedName>
        <fullName evidence="7">Actin binding protein</fullName>
    </submittedName>
</protein>
<dbReference type="GO" id="GO:0030041">
    <property type="term" value="P:actin filament polymerization"/>
    <property type="evidence" value="ECO:0007669"/>
    <property type="project" value="TreeGrafter"/>
</dbReference>
<dbReference type="InterPro" id="IPR016024">
    <property type="entry name" value="ARM-type_fold"/>
</dbReference>
<dbReference type="Pfam" id="PF02181">
    <property type="entry name" value="FH2"/>
    <property type="match status" value="1"/>
</dbReference>
<dbReference type="GO" id="GO:0015629">
    <property type="term" value="C:actin cytoskeleton"/>
    <property type="evidence" value="ECO:0007669"/>
    <property type="project" value="TreeGrafter"/>
</dbReference>
<dbReference type="PROSITE" id="PS51232">
    <property type="entry name" value="GBD_FH3"/>
    <property type="match status" value="1"/>
</dbReference>
<keyword evidence="2" id="KW-0175">Coiled coil</keyword>
<dbReference type="SMART" id="SM00498">
    <property type="entry name" value="FH2"/>
    <property type="match status" value="1"/>
</dbReference>
<dbReference type="SUPFAM" id="SSF48371">
    <property type="entry name" value="ARM repeat"/>
    <property type="match status" value="1"/>
</dbReference>
<dbReference type="SMART" id="SM01140">
    <property type="entry name" value="Drf_GBD"/>
    <property type="match status" value="1"/>
</dbReference>
<evidence type="ECO:0000313" key="7">
    <source>
        <dbReference type="EMBL" id="KYQ93845.1"/>
    </source>
</evidence>
<dbReference type="InParanoid" id="A0A151ZIW1"/>
<dbReference type="InterPro" id="IPR011989">
    <property type="entry name" value="ARM-like"/>
</dbReference>
<comment type="similarity">
    <text evidence="1">Belongs to the formin homology family. Diaphanous subfamily.</text>
</comment>